<reference evidence="1" key="1">
    <citation type="submission" date="2022-10" db="EMBL/GenBank/DDBJ databases">
        <title>Culturing micro-colonial fungi from biological soil crusts in the Mojave desert and describing Neophaeococcomyces mojavensis, and introducing the new genera and species Taxawa tesnikishii.</title>
        <authorList>
            <person name="Kurbessoian T."/>
            <person name="Stajich J.E."/>
        </authorList>
    </citation>
    <scope>NUCLEOTIDE SEQUENCE</scope>
    <source>
        <strain evidence="1">JES_115</strain>
    </source>
</reference>
<dbReference type="EMBL" id="JAPDRP010000041">
    <property type="protein sequence ID" value="KAJ9633815.1"/>
    <property type="molecule type" value="Genomic_DNA"/>
</dbReference>
<comment type="caution">
    <text evidence="1">The sequence shown here is derived from an EMBL/GenBank/DDBJ whole genome shotgun (WGS) entry which is preliminary data.</text>
</comment>
<gene>
    <name evidence="1" type="ORF">H2199_009228</name>
</gene>
<proteinExistence type="predicted"/>
<evidence type="ECO:0000313" key="2">
    <source>
        <dbReference type="Proteomes" id="UP001172680"/>
    </source>
</evidence>
<protein>
    <submittedName>
        <fullName evidence="1">Uncharacterized protein</fullName>
    </submittedName>
</protein>
<sequence>MARLLNTATKGISWEGYKCKTLTRMWQVIISEYSARNITRNADILPALSGCASQMQIDGGKDYLAGIFLDHVPEILLWSAFPNWGSTVTYRPSSEYIAPSFSWASLVGAQVGFEGFGRFIPVSRIELLEASCQLKGENPFGEVVSGFIRLSGALISTDPEREKQPNMARIKGKPFIFFPDTIGDLKTTFGDLMMENSEPKYCLRLIDCLAKTQDGGLYLYKHGTQGLMLAPSRRVPGAYERCGMFRGMDPSVFDREPEREVTIV</sequence>
<evidence type="ECO:0000313" key="1">
    <source>
        <dbReference type="EMBL" id="KAJ9633815.1"/>
    </source>
</evidence>
<dbReference type="Proteomes" id="UP001172680">
    <property type="component" value="Unassembled WGS sequence"/>
</dbReference>
<keyword evidence="2" id="KW-1185">Reference proteome</keyword>
<accession>A0ACC2YEP8</accession>
<organism evidence="1 2">
    <name type="scientific">Coniosporium tulheliwenetii</name>
    <dbReference type="NCBI Taxonomy" id="3383036"/>
    <lineage>
        <taxon>Eukaryota</taxon>
        <taxon>Fungi</taxon>
        <taxon>Dikarya</taxon>
        <taxon>Ascomycota</taxon>
        <taxon>Pezizomycotina</taxon>
        <taxon>Dothideomycetes</taxon>
        <taxon>Dothideomycetes incertae sedis</taxon>
        <taxon>Coniosporium</taxon>
    </lineage>
</organism>
<name>A0ACC2YEP8_9PEZI</name>